<protein>
    <submittedName>
        <fullName evidence="3">3'-5' exoribonuclease YhaM</fullName>
        <ecNumber evidence="3">3.1.-.-</ecNumber>
    </submittedName>
</protein>
<dbReference type="AlphaFoldDB" id="A0A7G9YTL6"/>
<keyword evidence="1 3" id="KW-0378">Hydrolase</keyword>
<dbReference type="PANTHER" id="PTHR37294:SF1">
    <property type="entry name" value="3'-5' EXORIBONUCLEASE YHAM"/>
    <property type="match status" value="1"/>
</dbReference>
<proteinExistence type="predicted"/>
<dbReference type="SMART" id="SM00471">
    <property type="entry name" value="HDc"/>
    <property type="match status" value="1"/>
</dbReference>
<dbReference type="InterPro" id="IPR006675">
    <property type="entry name" value="HDIG_dom"/>
</dbReference>
<dbReference type="GO" id="GO:0031125">
    <property type="term" value="P:rRNA 3'-end processing"/>
    <property type="evidence" value="ECO:0007669"/>
    <property type="project" value="TreeGrafter"/>
</dbReference>
<dbReference type="Gene3D" id="1.10.3210.10">
    <property type="entry name" value="Hypothetical protein af1432"/>
    <property type="match status" value="1"/>
</dbReference>
<evidence type="ECO:0000313" key="3">
    <source>
        <dbReference type="EMBL" id="QNO51350.1"/>
    </source>
</evidence>
<gene>
    <name evidence="3" type="primary">yhaM</name>
    <name evidence="3" type="ORF">FBLENPID_00002</name>
</gene>
<dbReference type="InterPro" id="IPR003607">
    <property type="entry name" value="HD/PDEase_dom"/>
</dbReference>
<dbReference type="PANTHER" id="PTHR37294">
    <property type="entry name" value="3'-5' EXORIBONUCLEASE YHAM"/>
    <property type="match status" value="1"/>
</dbReference>
<accession>A0A7G9YTL6</accession>
<dbReference type="GO" id="GO:0003676">
    <property type="term" value="F:nucleic acid binding"/>
    <property type="evidence" value="ECO:0007669"/>
    <property type="project" value="InterPro"/>
</dbReference>
<name>A0A7G9YTL6_9EURY</name>
<dbReference type="EC" id="3.1.-.-" evidence="3"/>
<dbReference type="InterPro" id="IPR050798">
    <property type="entry name" value="YhaM_exoribonuc/phosphodiest"/>
</dbReference>
<dbReference type="CDD" id="cd00077">
    <property type="entry name" value="HDc"/>
    <property type="match status" value="1"/>
</dbReference>
<dbReference type="Gene3D" id="2.40.50.140">
    <property type="entry name" value="Nucleic acid-binding proteins"/>
    <property type="match status" value="1"/>
</dbReference>
<dbReference type="GO" id="GO:0016787">
    <property type="term" value="F:hydrolase activity"/>
    <property type="evidence" value="ECO:0007669"/>
    <property type="project" value="UniProtKB-KW"/>
</dbReference>
<dbReference type="InterPro" id="IPR004365">
    <property type="entry name" value="NA-bd_OB_tRNA"/>
</dbReference>
<dbReference type="SUPFAM" id="SSF109604">
    <property type="entry name" value="HD-domain/PDEase-like"/>
    <property type="match status" value="1"/>
</dbReference>
<dbReference type="SUPFAM" id="SSF50249">
    <property type="entry name" value="Nucleic acid-binding proteins"/>
    <property type="match status" value="1"/>
</dbReference>
<evidence type="ECO:0000259" key="2">
    <source>
        <dbReference type="SMART" id="SM00471"/>
    </source>
</evidence>
<evidence type="ECO:0000256" key="1">
    <source>
        <dbReference type="ARBA" id="ARBA00022801"/>
    </source>
</evidence>
<dbReference type="InterPro" id="IPR012340">
    <property type="entry name" value="NA-bd_OB-fold"/>
</dbReference>
<reference evidence="3" key="1">
    <citation type="submission" date="2020-06" db="EMBL/GenBank/DDBJ databases">
        <title>Unique genomic features of the anaerobic methanotrophic archaea.</title>
        <authorList>
            <person name="Chadwick G.L."/>
            <person name="Skennerton C.T."/>
            <person name="Laso-Perez R."/>
            <person name="Leu A.O."/>
            <person name="Speth D.R."/>
            <person name="Yu H."/>
            <person name="Morgan-Lang C."/>
            <person name="Hatzenpichler R."/>
            <person name="Goudeau D."/>
            <person name="Malmstrom R."/>
            <person name="Brazelton W.J."/>
            <person name="Woyke T."/>
            <person name="Hallam S.J."/>
            <person name="Tyson G.W."/>
            <person name="Wegener G."/>
            <person name="Boetius A."/>
            <person name="Orphan V."/>
        </authorList>
    </citation>
    <scope>NUCLEOTIDE SEQUENCE</scope>
</reference>
<organism evidence="3">
    <name type="scientific">Candidatus Methanophagaceae archaeon ANME-1 ERB6</name>
    <dbReference type="NCBI Taxonomy" id="2759912"/>
    <lineage>
        <taxon>Archaea</taxon>
        <taxon>Methanobacteriati</taxon>
        <taxon>Methanobacteriota</taxon>
        <taxon>Stenosarchaea group</taxon>
        <taxon>Methanomicrobia</taxon>
        <taxon>Candidatus Methanophagales</taxon>
        <taxon>Candidatus Methanophagaceae</taxon>
    </lineage>
</organism>
<sequence length="330" mass="37384">MSEISKKVKDLRAGNTVDSTFLIMEKELKEFIRKEGYYLQVRLGDGSGSMWAKCWNNAEEVASRFDPGDVVRIKGVVETYKGHLQLIFTPEGLEKSTEPCDIAEYLPITSKNIDFLVDELLKTAESMENEYLKQLVFSFLHDPSFVNSFKRAPAAKFHHHNYTGGLAEHTQSVVAICKTICGLYPELDSDLLLAGAILHDVGKTAAYEFSFRIDVTEEGGLVDHVVLGYRMVGGKIKEIKSFPEELELRLLHLILSHHNYGDWGSPVKPLFAEAQALCYADLLDSQLKEFMQIQKQEESKGKEGVWSDYSRSLNRFFYLGKAKKHSDTKK</sequence>
<dbReference type="Pfam" id="PF01966">
    <property type="entry name" value="HD"/>
    <property type="match status" value="1"/>
</dbReference>
<dbReference type="EMBL" id="MT631467">
    <property type="protein sequence ID" value="QNO51350.1"/>
    <property type="molecule type" value="Genomic_DNA"/>
</dbReference>
<dbReference type="Pfam" id="PF01336">
    <property type="entry name" value="tRNA_anti-codon"/>
    <property type="match status" value="1"/>
</dbReference>
<dbReference type="NCBIfam" id="TIGR00277">
    <property type="entry name" value="HDIG"/>
    <property type="match status" value="1"/>
</dbReference>
<feature type="domain" description="HD/PDEase" evidence="2">
    <location>
        <begin position="162"/>
        <end position="295"/>
    </location>
</feature>
<dbReference type="InterPro" id="IPR006674">
    <property type="entry name" value="HD_domain"/>
</dbReference>